<evidence type="ECO:0000256" key="4">
    <source>
        <dbReference type="ARBA" id="ARBA00022448"/>
    </source>
</evidence>
<feature type="region of interest" description="Disordered" evidence="8">
    <location>
        <begin position="960"/>
        <end position="989"/>
    </location>
</feature>
<dbReference type="AlphaFoldDB" id="A0AAV8CGM0"/>
<name>A0AAV8CGM0_9POAL</name>
<gene>
    <name evidence="9" type="ORF">LUZ62_088960</name>
</gene>
<comment type="similarity">
    <text evidence="2">Belongs to the COG1 family.</text>
</comment>
<sequence length="1063" mass="118647">MKAPSSTVGGTTVSDAESLFRSKKISEIRSIEAATRQEIDQKTDELRLLVGRSYRDLIDSADSIILIHSSSQSISSTLASISSSLQSLSNPPKSHQTVPKNPNRSRLYSAAARVKYVVDTPEHIWGCLDDSDSSMLLEASGRYLRASQVHSLLLQSSDLDRFPLLKHQWQIVRSFRTQISQRSRDRLSYQGLTLSSYADALAAAAVIDNLNPKEILALFLDSRKGWILQKLSNVSSDPDVDPSAVLCDIARVIKASLGHVGQLFLHALNEMPLFYKTILGSPPGSQYFGGIPNPEQEVRLWKEHMEVLESTMILLEPEFVANTCASWLQDCCGEIFGDISGGVKLINSIVNGDALARNERLVKRVLDGRDDLEESLEHWLKSVFGTEIESPWDQIRGLILKDSKDVLEERMEEALLKRMKNIVHFEFENLGKSVNLTDLIEQIVSDAKDAQNRGFSAYLKRSNVDGGVWFSELKQKRGGILANLKPISDESDFKTCLSSYLGPQVTKIRDDVDNKCKVILEDVLSFIESNNSGPRLKELVPFLQEKCYITISTILKELEDELLKISSLLDTNGILPSVSVERSLFIGRLLFALRYHSSNIPLILGTPRQWVRDSATSSSPLTKQGSPFMLKRYSSFDSPRSPHRSIMENHPRRQTLAAVAAFFGSDFKSNPKLDELNKTLEMLCIKAHGVWINWVSEELSSMLLRDLQRDDALSASTPLRGWEVTMVKQESSDGPLELQLALPSMPSLYVISFLYLACLEIHRVGGHILDRIVLQNFAWELLDKVVKNYENFFDATQSSNSRVSEKGLLQILLDLRFIGDILAGGKNPSSNNSDASPKQDQLSQATVMKSPFRRRQLTLNSDFPAAIPVSKLINKFSTRLDPIDWAMYEPYLWENEKQSYMSYVVLFGFLVQLNRMYTDVVQKSPTKSNANLNIMRCSQVPRFKYLPISAPVLSSRAVHTSSLQAPSDETPRSPYRSFSNGEVSQSSEFDDGVTFGGATPLLRSFMTQVGSRFGESTSRLGSMLSDGQVTRLRERSLSSFGDILPGSAAGLLSSLTSGARFDS</sequence>
<dbReference type="Proteomes" id="UP001140206">
    <property type="component" value="Chromosome 5"/>
</dbReference>
<keyword evidence="7" id="KW-0472">Membrane</keyword>
<evidence type="ECO:0000256" key="6">
    <source>
        <dbReference type="ARBA" id="ARBA00023034"/>
    </source>
</evidence>
<dbReference type="Pfam" id="PF08700">
    <property type="entry name" value="VPS51_Exo84_N"/>
    <property type="match status" value="1"/>
</dbReference>
<dbReference type="InterPro" id="IPR033370">
    <property type="entry name" value="COG1"/>
</dbReference>
<dbReference type="GO" id="GO:0000139">
    <property type="term" value="C:Golgi membrane"/>
    <property type="evidence" value="ECO:0007669"/>
    <property type="project" value="UniProtKB-SubCell"/>
</dbReference>
<feature type="compositionally biased region" description="Polar residues" evidence="8">
    <location>
        <begin position="976"/>
        <end position="987"/>
    </location>
</feature>
<keyword evidence="5" id="KW-0653">Protein transport</keyword>
<dbReference type="PANTHER" id="PTHR31658">
    <property type="entry name" value="CONSERVED OLIGOMERIC GOLGI COMPLEX SUBUNIT 1"/>
    <property type="match status" value="1"/>
</dbReference>
<comment type="subcellular location">
    <subcellularLocation>
        <location evidence="1">Golgi apparatus membrane</location>
        <topology evidence="1">Peripheral membrane protein</topology>
    </subcellularLocation>
</comment>
<keyword evidence="6" id="KW-0333">Golgi apparatus</keyword>
<evidence type="ECO:0000256" key="8">
    <source>
        <dbReference type="SAM" id="MobiDB-lite"/>
    </source>
</evidence>
<accession>A0AAV8CGM0</accession>
<evidence type="ECO:0000256" key="1">
    <source>
        <dbReference type="ARBA" id="ARBA00004395"/>
    </source>
</evidence>
<proteinExistence type="inferred from homology"/>
<dbReference type="GO" id="GO:0015031">
    <property type="term" value="P:protein transport"/>
    <property type="evidence" value="ECO:0007669"/>
    <property type="project" value="UniProtKB-KW"/>
</dbReference>
<comment type="caution">
    <text evidence="9">The sequence shown here is derived from an EMBL/GenBank/DDBJ whole genome shotgun (WGS) entry which is preliminary data.</text>
</comment>
<keyword evidence="4" id="KW-0813">Transport</keyword>
<dbReference type="PANTHER" id="PTHR31658:SF0">
    <property type="entry name" value="CONSERVED OLIGOMERIC GOLGI COMPLEX SUBUNIT 1"/>
    <property type="match status" value="1"/>
</dbReference>
<dbReference type="GO" id="GO:0006891">
    <property type="term" value="P:intra-Golgi vesicle-mediated transport"/>
    <property type="evidence" value="ECO:0007669"/>
    <property type="project" value="InterPro"/>
</dbReference>
<organism evidence="9 10">
    <name type="scientific">Rhynchospora pubera</name>
    <dbReference type="NCBI Taxonomy" id="906938"/>
    <lineage>
        <taxon>Eukaryota</taxon>
        <taxon>Viridiplantae</taxon>
        <taxon>Streptophyta</taxon>
        <taxon>Embryophyta</taxon>
        <taxon>Tracheophyta</taxon>
        <taxon>Spermatophyta</taxon>
        <taxon>Magnoliopsida</taxon>
        <taxon>Liliopsida</taxon>
        <taxon>Poales</taxon>
        <taxon>Cyperaceae</taxon>
        <taxon>Cyperoideae</taxon>
        <taxon>Rhynchosporeae</taxon>
        <taxon>Rhynchospora</taxon>
    </lineage>
</organism>
<evidence type="ECO:0000256" key="5">
    <source>
        <dbReference type="ARBA" id="ARBA00022927"/>
    </source>
</evidence>
<dbReference type="EMBL" id="JAMFTS010000005">
    <property type="protein sequence ID" value="KAJ4754555.1"/>
    <property type="molecule type" value="Genomic_DNA"/>
</dbReference>
<evidence type="ECO:0000256" key="3">
    <source>
        <dbReference type="ARBA" id="ARBA00020978"/>
    </source>
</evidence>
<keyword evidence="10" id="KW-1185">Reference proteome</keyword>
<protein>
    <recommendedName>
        <fullName evidence="3">Conserved oligomeric Golgi complex subunit 1</fullName>
    </recommendedName>
</protein>
<dbReference type="GO" id="GO:0017119">
    <property type="term" value="C:Golgi transport complex"/>
    <property type="evidence" value="ECO:0007669"/>
    <property type="project" value="InterPro"/>
</dbReference>
<evidence type="ECO:0000313" key="10">
    <source>
        <dbReference type="Proteomes" id="UP001140206"/>
    </source>
</evidence>
<evidence type="ECO:0000256" key="2">
    <source>
        <dbReference type="ARBA" id="ARBA00006653"/>
    </source>
</evidence>
<evidence type="ECO:0000256" key="7">
    <source>
        <dbReference type="ARBA" id="ARBA00023136"/>
    </source>
</evidence>
<reference evidence="9" key="1">
    <citation type="submission" date="2022-08" db="EMBL/GenBank/DDBJ databases">
        <authorList>
            <person name="Marques A."/>
        </authorList>
    </citation>
    <scope>NUCLEOTIDE SEQUENCE</scope>
    <source>
        <strain evidence="9">RhyPub2mFocal</strain>
        <tissue evidence="9">Leaves</tissue>
    </source>
</reference>
<evidence type="ECO:0000313" key="9">
    <source>
        <dbReference type="EMBL" id="KAJ4754555.1"/>
    </source>
</evidence>